<gene>
    <name evidence="2" type="ORF">G5B17_02260</name>
</gene>
<evidence type="ECO:0000256" key="1">
    <source>
        <dbReference type="SAM" id="Phobius"/>
    </source>
</evidence>
<keyword evidence="3" id="KW-1185">Reference proteome</keyword>
<feature type="transmembrane region" description="Helical" evidence="1">
    <location>
        <begin position="36"/>
        <end position="60"/>
    </location>
</feature>
<feature type="transmembrane region" description="Helical" evidence="1">
    <location>
        <begin position="6"/>
        <end position="24"/>
    </location>
</feature>
<keyword evidence="1" id="KW-1133">Transmembrane helix</keyword>
<dbReference type="RefSeq" id="WP_173769270.1">
    <property type="nucleotide sequence ID" value="NZ_JAAITS010000004.1"/>
</dbReference>
<sequence>MNTNIFIMLFAIYSIATGLVVETIKKLLDEANRKYASNLLAFIVAIVIGTVGTLVYYQLYGIAFDVNNIICAVLLGILSGVGAMVGFDKVKQFIGQIK</sequence>
<proteinExistence type="predicted"/>
<accession>A0ABX2H496</accession>
<dbReference type="Proteomes" id="UP001644719">
    <property type="component" value="Unassembled WGS sequence"/>
</dbReference>
<comment type="caution">
    <text evidence="2">The sequence shown here is derived from an EMBL/GenBank/DDBJ whole genome shotgun (WGS) entry which is preliminary data.</text>
</comment>
<organism evidence="2 3">
    <name type="scientific">Blautia faecis</name>
    <dbReference type="NCBI Taxonomy" id="871665"/>
    <lineage>
        <taxon>Bacteria</taxon>
        <taxon>Bacillati</taxon>
        <taxon>Bacillota</taxon>
        <taxon>Clostridia</taxon>
        <taxon>Lachnospirales</taxon>
        <taxon>Lachnospiraceae</taxon>
        <taxon>Blautia</taxon>
    </lineage>
</organism>
<keyword evidence="1" id="KW-0472">Membrane</keyword>
<evidence type="ECO:0000313" key="3">
    <source>
        <dbReference type="Proteomes" id="UP001644719"/>
    </source>
</evidence>
<evidence type="ECO:0008006" key="4">
    <source>
        <dbReference type="Google" id="ProtNLM"/>
    </source>
</evidence>
<protein>
    <recommendedName>
        <fullName evidence="4">Holin</fullName>
    </recommendedName>
</protein>
<dbReference type="EMBL" id="JAAITS010000004">
    <property type="protein sequence ID" value="NSG84282.1"/>
    <property type="molecule type" value="Genomic_DNA"/>
</dbReference>
<feature type="transmembrane region" description="Helical" evidence="1">
    <location>
        <begin position="66"/>
        <end position="87"/>
    </location>
</feature>
<name>A0ABX2H496_9FIRM</name>
<keyword evidence="1" id="KW-0812">Transmembrane</keyword>
<reference evidence="2 3" key="1">
    <citation type="journal article" date="2020" name="Cell Host Microbe">
        <title>Functional and Genomic Variation between Human-Derived Isolates of Lachnospiraceae Reveals Inter- and Intra-Species Diversity.</title>
        <authorList>
            <person name="Sorbara M.T."/>
            <person name="Littmann E.R."/>
            <person name="Fontana E."/>
            <person name="Moody T.U."/>
            <person name="Kohout C.E."/>
            <person name="Gjonbalaj M."/>
            <person name="Eaton V."/>
            <person name="Seok R."/>
            <person name="Leiner I.M."/>
            <person name="Pamer E.G."/>
        </authorList>
    </citation>
    <scope>NUCLEOTIDE SEQUENCE [LARGE SCALE GENOMIC DNA]</scope>
    <source>
        <strain evidence="2 3">MSK.17.74</strain>
    </source>
</reference>
<evidence type="ECO:0000313" key="2">
    <source>
        <dbReference type="EMBL" id="NSG84282.1"/>
    </source>
</evidence>